<dbReference type="Gene3D" id="3.40.50.300">
    <property type="entry name" value="P-loop containing nucleotide triphosphate hydrolases"/>
    <property type="match status" value="1"/>
</dbReference>
<organism evidence="7">
    <name type="scientific">Candidatus Kentrum sp. FM</name>
    <dbReference type="NCBI Taxonomy" id="2126340"/>
    <lineage>
        <taxon>Bacteria</taxon>
        <taxon>Pseudomonadati</taxon>
        <taxon>Pseudomonadota</taxon>
        <taxon>Gammaproteobacteria</taxon>
        <taxon>Candidatus Kentrum</taxon>
    </lineage>
</organism>
<dbReference type="EMBL" id="CAADFL010000001">
    <property type="protein sequence ID" value="VFK05500.1"/>
    <property type="molecule type" value="Genomic_DNA"/>
</dbReference>
<keyword evidence="1 3" id="KW-0547">Nucleotide-binding</keyword>
<keyword evidence="7" id="KW-0132">Cell division</keyword>
<dbReference type="PANTHER" id="PTHR23077:SF198">
    <property type="entry name" value="ATP-DEPENDENT ZINC METALLOPROTEASE FTSH"/>
    <property type="match status" value="1"/>
</dbReference>
<evidence type="ECO:0000256" key="3">
    <source>
        <dbReference type="RuleBase" id="RU003651"/>
    </source>
</evidence>
<evidence type="ECO:0000313" key="7">
    <source>
        <dbReference type="EMBL" id="VFK05500.1"/>
    </source>
</evidence>
<dbReference type="GO" id="GO:0016887">
    <property type="term" value="F:ATP hydrolysis activity"/>
    <property type="evidence" value="ECO:0007669"/>
    <property type="project" value="InterPro"/>
</dbReference>
<dbReference type="PROSITE" id="PS00674">
    <property type="entry name" value="AAA"/>
    <property type="match status" value="1"/>
</dbReference>
<dbReference type="GO" id="GO:0008233">
    <property type="term" value="F:peptidase activity"/>
    <property type="evidence" value="ECO:0007669"/>
    <property type="project" value="UniProtKB-KW"/>
</dbReference>
<keyword evidence="7" id="KW-0645">Protease</keyword>
<comment type="similarity">
    <text evidence="3">Belongs to the AAA ATPase family.</text>
</comment>
<dbReference type="SUPFAM" id="SSF52540">
    <property type="entry name" value="P-loop containing nucleoside triphosphate hydrolases"/>
    <property type="match status" value="1"/>
</dbReference>
<keyword evidence="7" id="KW-0378">Hydrolase</keyword>
<dbReference type="FunFam" id="3.40.50.300:FF:000061">
    <property type="entry name" value="ATPase family, AAA domain-containing 2"/>
    <property type="match status" value="1"/>
</dbReference>
<sequence>MQDRHYNDIERLGYFPIPDPDPAKRHHEEAQRAVKVAHRTEIDRAVDLLKHGQSILILCDKLLAKQVLRCVTEAYPAPLEHVTHNDPTTGASIIPQLGRNLAERLSAAYSGESETVVVIWHLDLMCWLINNQPRSEVNDIIFWLTEYSSVVKLAFWDPAFNLPKFMENLFPNRISLQLFDREILWELLASAEARKLSPDPVSFTVAAQLNLYQYLSGVNVVELRRILRSLPRSLPEHPQKPRDAYDHIRRQTATTQPVPEPAQVTGYLELRKRLEQEILFPVRLRYGARDATSLRQADVLIPRGVVLYGPPGTGKTEWAKWLARELGATLWLIHGPELISKYVGETEAAIRRVFAQARRSAPSLILIDEIDALTPSRQGSGRHFEASMVAQFLTEMDGLRKEEAVMVVGTTNRLEALDKAFLRPSRFGNHLVEVGYPDDTDRRAILEHYDREFDLGLKKESVNFLVQETEGSLRDQRTIEYQQFLKSYLAHQVDPEFREAAGPELTRRMAQQLGLDPDPPRISGDHLRAICLHLLRESLSSRRQVNERQFLEEALRAVWQRETALPMEWSANIPWTDMESRF</sequence>
<reference evidence="7" key="1">
    <citation type="submission" date="2019-02" db="EMBL/GenBank/DDBJ databases">
        <authorList>
            <person name="Gruber-Vodicka R. H."/>
            <person name="Seah K. B. B."/>
        </authorList>
    </citation>
    <scope>NUCLEOTIDE SEQUENCE</scope>
    <source>
        <strain evidence="5">BECK_BZ163</strain>
        <strain evidence="7">BECK_BZ164</strain>
        <strain evidence="6">BECK_BZ165</strain>
    </source>
</reference>
<dbReference type="SMART" id="SM00382">
    <property type="entry name" value="AAA"/>
    <property type="match status" value="1"/>
</dbReference>
<dbReference type="PANTHER" id="PTHR23077">
    <property type="entry name" value="AAA-FAMILY ATPASE"/>
    <property type="match status" value="1"/>
</dbReference>
<evidence type="ECO:0000256" key="1">
    <source>
        <dbReference type="ARBA" id="ARBA00022741"/>
    </source>
</evidence>
<dbReference type="InterPro" id="IPR027417">
    <property type="entry name" value="P-loop_NTPase"/>
</dbReference>
<accession>A0A450VLA2</accession>
<dbReference type="InterPro" id="IPR003593">
    <property type="entry name" value="AAA+_ATPase"/>
</dbReference>
<gene>
    <name evidence="5" type="ORF">BECKFM1743A_GA0114220_100019</name>
    <name evidence="7" type="ORF">BECKFM1743B_GA0114221_100019</name>
    <name evidence="6" type="ORF">BECKFM1743C_GA0114222_100019</name>
</gene>
<evidence type="ECO:0000256" key="2">
    <source>
        <dbReference type="ARBA" id="ARBA00022840"/>
    </source>
</evidence>
<dbReference type="GO" id="GO:0006508">
    <property type="term" value="P:proteolysis"/>
    <property type="evidence" value="ECO:0007669"/>
    <property type="project" value="UniProtKB-KW"/>
</dbReference>
<evidence type="ECO:0000313" key="6">
    <source>
        <dbReference type="EMBL" id="VFJ43337.1"/>
    </source>
</evidence>
<evidence type="ECO:0000259" key="4">
    <source>
        <dbReference type="SMART" id="SM00382"/>
    </source>
</evidence>
<feature type="domain" description="AAA+ ATPase" evidence="4">
    <location>
        <begin position="301"/>
        <end position="438"/>
    </location>
</feature>
<dbReference type="AlphaFoldDB" id="A0A450VLA2"/>
<proteinExistence type="inferred from homology"/>
<protein>
    <submittedName>
        <fullName evidence="7">Cell division protease FtsH</fullName>
    </submittedName>
</protein>
<dbReference type="EMBL" id="CAADEZ010000001">
    <property type="protein sequence ID" value="VFJ42630.1"/>
    <property type="molecule type" value="Genomic_DNA"/>
</dbReference>
<keyword evidence="7" id="KW-0131">Cell cycle</keyword>
<dbReference type="Pfam" id="PF00004">
    <property type="entry name" value="AAA"/>
    <property type="match status" value="1"/>
</dbReference>
<dbReference type="InterPro" id="IPR050168">
    <property type="entry name" value="AAA_ATPase_domain"/>
</dbReference>
<name>A0A450VLA2_9GAMM</name>
<keyword evidence="2 3" id="KW-0067">ATP-binding</keyword>
<dbReference type="GO" id="GO:0051301">
    <property type="term" value="P:cell division"/>
    <property type="evidence" value="ECO:0007669"/>
    <property type="project" value="UniProtKB-KW"/>
</dbReference>
<dbReference type="GO" id="GO:0005524">
    <property type="term" value="F:ATP binding"/>
    <property type="evidence" value="ECO:0007669"/>
    <property type="project" value="UniProtKB-KW"/>
</dbReference>
<evidence type="ECO:0000313" key="5">
    <source>
        <dbReference type="EMBL" id="VFJ42630.1"/>
    </source>
</evidence>
<dbReference type="EMBL" id="CAADFA010000001">
    <property type="protein sequence ID" value="VFJ43337.1"/>
    <property type="molecule type" value="Genomic_DNA"/>
</dbReference>
<dbReference type="InterPro" id="IPR003960">
    <property type="entry name" value="ATPase_AAA_CS"/>
</dbReference>
<dbReference type="InterPro" id="IPR003959">
    <property type="entry name" value="ATPase_AAA_core"/>
</dbReference>